<comment type="caution">
    <text evidence="9">The sequence shown here is derived from an EMBL/GenBank/DDBJ whole genome shotgun (WGS) entry which is preliminary data.</text>
</comment>
<comment type="similarity">
    <text evidence="7">Belongs to the binding-protein-dependent transport system permease family.</text>
</comment>
<evidence type="ECO:0000259" key="8">
    <source>
        <dbReference type="PROSITE" id="PS50928"/>
    </source>
</evidence>
<comment type="subcellular location">
    <subcellularLocation>
        <location evidence="1 7">Cell membrane</location>
        <topology evidence="1 7">Multi-pass membrane protein</topology>
    </subcellularLocation>
</comment>
<evidence type="ECO:0000256" key="6">
    <source>
        <dbReference type="ARBA" id="ARBA00023136"/>
    </source>
</evidence>
<feature type="transmembrane region" description="Helical" evidence="7">
    <location>
        <begin position="84"/>
        <end position="104"/>
    </location>
</feature>
<evidence type="ECO:0000313" key="9">
    <source>
        <dbReference type="EMBL" id="SAK93972.1"/>
    </source>
</evidence>
<dbReference type="PROSITE" id="PS50928">
    <property type="entry name" value="ABC_TM1"/>
    <property type="match status" value="1"/>
</dbReference>
<dbReference type="GO" id="GO:0055085">
    <property type="term" value="P:transmembrane transport"/>
    <property type="evidence" value="ECO:0007669"/>
    <property type="project" value="InterPro"/>
</dbReference>
<feature type="domain" description="ABC transmembrane type-1" evidence="8">
    <location>
        <begin position="76"/>
        <end position="260"/>
    </location>
</feature>
<reference evidence="9" key="1">
    <citation type="submission" date="2016-01" db="EMBL/GenBank/DDBJ databases">
        <authorList>
            <person name="Peeters C."/>
        </authorList>
    </citation>
    <scope>NUCLEOTIDE SEQUENCE</scope>
    <source>
        <strain evidence="9">LMG 29322</strain>
    </source>
</reference>
<dbReference type="STRING" id="1777140.AWB79_07034"/>
<dbReference type="SUPFAM" id="SSF161098">
    <property type="entry name" value="MetI-like"/>
    <property type="match status" value="1"/>
</dbReference>
<dbReference type="RefSeq" id="WP_232471114.1">
    <property type="nucleotide sequence ID" value="NZ_FCOA02000044.1"/>
</dbReference>
<evidence type="ECO:0000256" key="4">
    <source>
        <dbReference type="ARBA" id="ARBA00022692"/>
    </source>
</evidence>
<dbReference type="Proteomes" id="UP000054851">
    <property type="component" value="Unassembled WGS sequence"/>
</dbReference>
<dbReference type="Pfam" id="PF00528">
    <property type="entry name" value="BPD_transp_1"/>
    <property type="match status" value="1"/>
</dbReference>
<evidence type="ECO:0000313" key="10">
    <source>
        <dbReference type="Proteomes" id="UP000054851"/>
    </source>
</evidence>
<gene>
    <name evidence="9" type="ORF">AWB79_07034</name>
</gene>
<dbReference type="CDD" id="cd06261">
    <property type="entry name" value="TM_PBP2"/>
    <property type="match status" value="1"/>
</dbReference>
<evidence type="ECO:0000256" key="5">
    <source>
        <dbReference type="ARBA" id="ARBA00022989"/>
    </source>
</evidence>
<protein>
    <submittedName>
        <fullName evidence="9">ABC nitrate/sulfonate/bicarbonate transporter, inner membrane subunit</fullName>
    </submittedName>
</protein>
<evidence type="ECO:0000256" key="3">
    <source>
        <dbReference type="ARBA" id="ARBA00022475"/>
    </source>
</evidence>
<evidence type="ECO:0000256" key="1">
    <source>
        <dbReference type="ARBA" id="ARBA00004651"/>
    </source>
</evidence>
<keyword evidence="4 7" id="KW-0812">Transmembrane</keyword>
<dbReference type="Gene3D" id="1.10.3720.10">
    <property type="entry name" value="MetI-like"/>
    <property type="match status" value="1"/>
</dbReference>
<dbReference type="PANTHER" id="PTHR30151:SF41">
    <property type="entry name" value="ABC TRANSPORTER PERMEASE PROTEIN"/>
    <property type="match status" value="1"/>
</dbReference>
<keyword evidence="3" id="KW-1003">Cell membrane</keyword>
<proteinExistence type="inferred from homology"/>
<keyword evidence="5 7" id="KW-1133">Transmembrane helix</keyword>
<keyword evidence="2 7" id="KW-0813">Transport</keyword>
<dbReference type="EMBL" id="FCOA02000044">
    <property type="protein sequence ID" value="SAK93972.1"/>
    <property type="molecule type" value="Genomic_DNA"/>
</dbReference>
<keyword evidence="10" id="KW-1185">Reference proteome</keyword>
<feature type="transmembrane region" description="Helical" evidence="7">
    <location>
        <begin position="138"/>
        <end position="158"/>
    </location>
</feature>
<dbReference type="InterPro" id="IPR035906">
    <property type="entry name" value="MetI-like_sf"/>
</dbReference>
<name>A0A158DH57_9BURK</name>
<dbReference type="GO" id="GO:0005886">
    <property type="term" value="C:plasma membrane"/>
    <property type="evidence" value="ECO:0007669"/>
    <property type="project" value="UniProtKB-SubCell"/>
</dbReference>
<evidence type="ECO:0000256" key="2">
    <source>
        <dbReference type="ARBA" id="ARBA00022448"/>
    </source>
</evidence>
<feature type="transmembrane region" description="Helical" evidence="7">
    <location>
        <begin position="111"/>
        <end position="132"/>
    </location>
</feature>
<sequence>MQPVSMQVSSRPPRSKAQGAMKLKRWLSSPLAAIIAIALLWQALTVALNVPTRYLPPLSHVFADAWSVRDALAAAFGRTLLETVLGFFAGSILGVAFGVMFAYVRTLERSLFPLFVVAQTMPVVAFGALVVMWFGNTLLAKVVMALFLSFFPVTVNALRGLRAVDPSRVGLMRSFGASHAMLFAKLALPSAAPQIVVGLRVAISLALIGSIVGEWFGETVGLGVMLLQATYTEDMVRIWTTIVACGVMGSCLYWILAIVEKRFVWWKAAN</sequence>
<dbReference type="PANTHER" id="PTHR30151">
    <property type="entry name" value="ALKANE SULFONATE ABC TRANSPORTER-RELATED, MEMBRANE SUBUNIT"/>
    <property type="match status" value="1"/>
</dbReference>
<keyword evidence="6 7" id="KW-0472">Membrane</keyword>
<dbReference type="InterPro" id="IPR000515">
    <property type="entry name" value="MetI-like"/>
</dbReference>
<organism evidence="9 10">
    <name type="scientific">Caballeronia hypogeia</name>
    <dbReference type="NCBI Taxonomy" id="1777140"/>
    <lineage>
        <taxon>Bacteria</taxon>
        <taxon>Pseudomonadati</taxon>
        <taxon>Pseudomonadota</taxon>
        <taxon>Betaproteobacteria</taxon>
        <taxon>Burkholderiales</taxon>
        <taxon>Burkholderiaceae</taxon>
        <taxon>Caballeronia</taxon>
    </lineage>
</organism>
<feature type="transmembrane region" description="Helical" evidence="7">
    <location>
        <begin position="195"/>
        <end position="216"/>
    </location>
</feature>
<evidence type="ECO:0000256" key="7">
    <source>
        <dbReference type="RuleBase" id="RU363032"/>
    </source>
</evidence>
<accession>A0A158DH57</accession>
<feature type="transmembrane region" description="Helical" evidence="7">
    <location>
        <begin position="236"/>
        <end position="259"/>
    </location>
</feature>
<dbReference type="AlphaFoldDB" id="A0A158DH57"/>